<feature type="region of interest" description="Disordered" evidence="1">
    <location>
        <begin position="790"/>
        <end position="812"/>
    </location>
</feature>
<feature type="region of interest" description="Disordered" evidence="1">
    <location>
        <begin position="904"/>
        <end position="923"/>
    </location>
</feature>
<name>A4HJM4_LEIBR</name>
<organism evidence="2 3">
    <name type="scientific">Leishmania braziliensis</name>
    <dbReference type="NCBI Taxonomy" id="5660"/>
    <lineage>
        <taxon>Eukaryota</taxon>
        <taxon>Discoba</taxon>
        <taxon>Euglenozoa</taxon>
        <taxon>Kinetoplastea</taxon>
        <taxon>Metakinetoplastina</taxon>
        <taxon>Trypanosomatida</taxon>
        <taxon>Trypanosomatidae</taxon>
        <taxon>Leishmaniinae</taxon>
        <taxon>Leishmania</taxon>
        <taxon>Leishmania braziliensis species complex</taxon>
    </lineage>
</organism>
<dbReference type="RefSeq" id="XP_001567261.2">
    <property type="nucleotide sequence ID" value="XM_001567211.2"/>
</dbReference>
<protein>
    <submittedName>
        <fullName evidence="2">Uncharacterized protein</fullName>
    </submittedName>
</protein>
<proteinExistence type="predicted"/>
<keyword evidence="3" id="KW-1185">Reference proteome</keyword>
<reference evidence="2 3" key="2">
    <citation type="journal article" date="2011" name="Genome Res.">
        <title>Chromosome and gene copy number variation allow major structural change between species and strains of Leishmania.</title>
        <authorList>
            <person name="Rogers M.B."/>
            <person name="Hilley J.D."/>
            <person name="Dickens N.J."/>
            <person name="Wilkes J."/>
            <person name="Bates P.A."/>
            <person name="Depledge D.P."/>
            <person name="Harris D."/>
            <person name="Her Y."/>
            <person name="Herzyk P."/>
            <person name="Imamura H."/>
            <person name="Otto T.D."/>
            <person name="Sanders M."/>
            <person name="Seeger K."/>
            <person name="Dujardin J.C."/>
            <person name="Berriman M."/>
            <person name="Smith D.F."/>
            <person name="Hertz-Fowler C."/>
            <person name="Mottram J.C."/>
        </authorList>
    </citation>
    <scope>NUCLEOTIDE SEQUENCE [LARGE SCALE GENOMIC DNA]</scope>
    <source>
        <strain evidence="2 3">MHOM/BR/75/M2904</strain>
    </source>
</reference>
<evidence type="ECO:0000256" key="1">
    <source>
        <dbReference type="SAM" id="MobiDB-lite"/>
    </source>
</evidence>
<dbReference type="VEuPathDB" id="TriTrypDB:LbrM.31.2690"/>
<dbReference type="Proteomes" id="UP000007258">
    <property type="component" value="Chromosome 31"/>
</dbReference>
<dbReference type="InParanoid" id="A4HJM4"/>
<sequence>MQSSTAADAKPSRAPPVYPVFFIPNGVGTPTSDLSGTGIGHPDEPVELSARLALKRGQVYLNLTCRTREATSSKHSASPPAAQDRCTSATNTPLAPSRCTSTRSPLWLFDRTPSRVSSHQKESLAPSFKSQHRHAGAASTPSTGAPHLQPEQHYTIALTDISPFAAQRRLSAELRARLHLTLVDRGATTYPSHVTSRARSLSPATCDFPETSAAPAPHYYPLPSRSPPAMFTRSQDNSISAHQVPSTGTLSTRSAYGQYLEVTEPWRSNERSLLSLQPIGPSEAMSCSGSSSCFGEDGAIRVHNSMCDRTSQVWRATGSRLLTPLVEKSSAIPTLPAVPLDSLSLGALTPLQTYPMNSEFSSMNVLSEYEELLSVAFFGVTETASIQDCAFSSEDVLMDKKSKVFGHGKQSKTQLSLFSPLKKYLQRTQSARIVSTPSDTLTDALRGPVTPLQLPRRNISRLWKSNRVARSPALASSTHADSKKVLALPFIPNRGQTFCLRFLNESDMRDFLSCYVGMQAYIEKMQGKKKADGRDDGDRQSRTSQLAGNDEEDLSSGEHDAEQNKRLTSSLGSPPTATYEHPHPCNAKALGTRSGSLSTENISDYLLSKSRSAVSEGIDGGHHHHSKRSTSGDARLTPVRTIFGCRGWQDYVRYRVDPRYGVTYATVPLFLWHSFLPLASSVLYTCQRGFLIVERLRAPSSPDQSKDGSSSSSSSSSITVAEFDTPAVASKQLLNSRLRRLLTPIRAAQEIAPAMTQSRRRQALLSLKDIAELLPTSLVPVAALETSASTPSTRSSWDGVKGSHPSADNAACQPTDEHVTTFKDVFLCLSESHLLFLNSFGHLWLHFSFDEVALITHSAATDSFPTHPFVRFRLKANDWFEAPISVLTFTLLPEVPQDVRVVRAPSPPRQSETEPVVQRGSVRPKSSLSVSACGSTPWFNDYPPGTPAAVAEICEVLLEDKKKEQLLHSQKALLDIFETVCPRPLERCTFTELMSSENSTALRKRFWQLISRASGRVSGSPLVEKSSMAYADASLRMAQQCSIAPILCVRVDAGNISISDSELKQSSGVLLTPTRLPLASPSSSSTHQERDSQQCSLSAYTALYRSQANPFVRVILRWGPDDPGIVLQDAGHDMDLSLEQATRTMPLLACKEGVSQGYRGFLQDSPPQSLYPVCSSSALGEAKENRGDGCAVDSKSGDADGMYAPIAPKKRRTSIVHRAAVKKQ</sequence>
<feature type="compositionally biased region" description="Polar residues" evidence="1">
    <location>
        <begin position="566"/>
        <end position="576"/>
    </location>
</feature>
<gene>
    <name evidence="2" type="ORF">LBRM_31_2690</name>
</gene>
<dbReference type="AlphaFoldDB" id="A4HJM4"/>
<reference evidence="2 3" key="1">
    <citation type="journal article" date="2007" name="Nat. Genet.">
        <title>Comparative genomic analysis of three Leishmania species that cause diverse human disease.</title>
        <authorList>
            <person name="Peacock C.S."/>
            <person name="Seeger K."/>
            <person name="Harris D."/>
            <person name="Murphy L."/>
            <person name="Ruiz J.C."/>
            <person name="Quail M.A."/>
            <person name="Peters N."/>
            <person name="Adlem E."/>
            <person name="Tivey A."/>
            <person name="Aslett M."/>
            <person name="Kerhornou A."/>
            <person name="Ivens A."/>
            <person name="Fraser A."/>
            <person name="Rajandream M.A."/>
            <person name="Carver T."/>
            <person name="Norbertczak H."/>
            <person name="Chillingworth T."/>
            <person name="Hance Z."/>
            <person name="Jagels K."/>
            <person name="Moule S."/>
            <person name="Ormond D."/>
            <person name="Rutter S."/>
            <person name="Squares R."/>
            <person name="Whitehead S."/>
            <person name="Rabbinowitsch E."/>
            <person name="Arrowsmith C."/>
            <person name="White B."/>
            <person name="Thurston S."/>
            <person name="Bringaud F."/>
            <person name="Baldauf S.L."/>
            <person name="Faulconbridge A."/>
            <person name="Jeffares D."/>
            <person name="Depledge D.P."/>
            <person name="Oyola S.O."/>
            <person name="Hilley J.D."/>
            <person name="Brito L.O."/>
            <person name="Tosi L.R."/>
            <person name="Barrell B."/>
            <person name="Cruz A.K."/>
            <person name="Mottram J.C."/>
            <person name="Smith D.F."/>
            <person name="Berriman M."/>
        </authorList>
    </citation>
    <scope>NUCLEOTIDE SEQUENCE [LARGE SCALE GENOMIC DNA]</scope>
    <source>
        <strain evidence="2 3">MHOM/BR/75/M2904</strain>
    </source>
</reference>
<feature type="compositionally biased region" description="Polar residues" evidence="1">
    <location>
        <begin position="85"/>
        <end position="104"/>
    </location>
</feature>
<evidence type="ECO:0000313" key="3">
    <source>
        <dbReference type="Proteomes" id="UP000007258"/>
    </source>
</evidence>
<feature type="region of interest" description="Disordered" evidence="1">
    <location>
        <begin position="527"/>
        <end position="593"/>
    </location>
</feature>
<accession>A4HJM4</accession>
<feature type="compositionally biased region" description="Basic and acidic residues" evidence="1">
    <location>
        <begin position="527"/>
        <end position="541"/>
    </location>
</feature>
<dbReference type="KEGG" id="lbz:LBRM_31_2690"/>
<feature type="region of interest" description="Disordered" evidence="1">
    <location>
        <begin position="68"/>
        <end position="148"/>
    </location>
</feature>
<dbReference type="EMBL" id="FR799006">
    <property type="protein sequence ID" value="CAM42689.2"/>
    <property type="molecule type" value="Genomic_DNA"/>
</dbReference>
<evidence type="ECO:0000313" key="2">
    <source>
        <dbReference type="EMBL" id="CAM42689.2"/>
    </source>
</evidence>
<dbReference type="GeneID" id="5418175"/>
<feature type="compositionally biased region" description="Basic and acidic residues" evidence="1">
    <location>
        <begin position="556"/>
        <end position="565"/>
    </location>
</feature>